<dbReference type="PANTHER" id="PTHR47987:SF11">
    <property type="entry name" value="RECEPTOR-LIKE CYTOSOLIC SERINE_THREONINE-PROTEIN KINASE RBK1 ISOFORM X1"/>
    <property type="match status" value="1"/>
</dbReference>
<dbReference type="Gene3D" id="3.30.200.20">
    <property type="entry name" value="Phosphorylase Kinase, domain 1"/>
    <property type="match status" value="1"/>
</dbReference>
<dbReference type="SMART" id="SM00220">
    <property type="entry name" value="S_TKc"/>
    <property type="match status" value="1"/>
</dbReference>
<dbReference type="InterPro" id="IPR017441">
    <property type="entry name" value="Protein_kinase_ATP_BS"/>
</dbReference>
<dbReference type="PROSITE" id="PS50011">
    <property type="entry name" value="PROTEIN_KINASE_DOM"/>
    <property type="match status" value="1"/>
</dbReference>
<keyword evidence="1" id="KW-0808">Transferase</keyword>
<evidence type="ECO:0000256" key="3">
    <source>
        <dbReference type="ARBA" id="ARBA00022777"/>
    </source>
</evidence>
<organism evidence="7 8">
    <name type="scientific">Populus euphratica</name>
    <name type="common">Euphrates poplar</name>
    <dbReference type="NCBI Taxonomy" id="75702"/>
    <lineage>
        <taxon>Eukaryota</taxon>
        <taxon>Viridiplantae</taxon>
        <taxon>Streptophyta</taxon>
        <taxon>Embryophyta</taxon>
        <taxon>Tracheophyta</taxon>
        <taxon>Spermatophyta</taxon>
        <taxon>Magnoliopsida</taxon>
        <taxon>eudicotyledons</taxon>
        <taxon>Gunneridae</taxon>
        <taxon>Pentapetalae</taxon>
        <taxon>rosids</taxon>
        <taxon>fabids</taxon>
        <taxon>Malpighiales</taxon>
        <taxon>Salicaceae</taxon>
        <taxon>Saliceae</taxon>
        <taxon>Populus</taxon>
    </lineage>
</organism>
<dbReference type="Pfam" id="PF00069">
    <property type="entry name" value="Pkinase"/>
    <property type="match status" value="1"/>
</dbReference>
<name>A0AAJ6VDB9_POPEU</name>
<accession>A0AAJ6VDB9</accession>
<dbReference type="PANTHER" id="PTHR47987">
    <property type="entry name" value="OS08G0249100 PROTEIN"/>
    <property type="match status" value="1"/>
</dbReference>
<dbReference type="GO" id="GO:0004672">
    <property type="term" value="F:protein kinase activity"/>
    <property type="evidence" value="ECO:0007669"/>
    <property type="project" value="InterPro"/>
</dbReference>
<dbReference type="PROSITE" id="PS00107">
    <property type="entry name" value="PROTEIN_KINASE_ATP"/>
    <property type="match status" value="1"/>
</dbReference>
<reference evidence="8" key="1">
    <citation type="submission" date="2025-08" db="UniProtKB">
        <authorList>
            <consortium name="RefSeq"/>
        </authorList>
    </citation>
    <scope>IDENTIFICATION</scope>
</reference>
<protein>
    <submittedName>
        <fullName evidence="8">Serine/threonine-protein kinase CDG1-like isoform X1</fullName>
    </submittedName>
</protein>
<feature type="domain" description="Protein kinase" evidence="6">
    <location>
        <begin position="253"/>
        <end position="525"/>
    </location>
</feature>
<dbReference type="Gene3D" id="1.10.510.10">
    <property type="entry name" value="Transferase(Phosphotransferase) domain 1"/>
    <property type="match status" value="1"/>
</dbReference>
<dbReference type="InterPro" id="IPR046958">
    <property type="entry name" value="RBK1/2/STUNTED"/>
</dbReference>
<dbReference type="GO" id="GO:0005524">
    <property type="term" value="F:ATP binding"/>
    <property type="evidence" value="ECO:0007669"/>
    <property type="project" value="UniProtKB-UniRule"/>
</dbReference>
<dbReference type="Proteomes" id="UP000694918">
    <property type="component" value="Unplaced"/>
</dbReference>
<proteinExistence type="predicted"/>
<dbReference type="AlphaFoldDB" id="A0AAJ6VDB9"/>
<dbReference type="SUPFAM" id="SSF56112">
    <property type="entry name" value="Protein kinase-like (PK-like)"/>
    <property type="match status" value="1"/>
</dbReference>
<dbReference type="KEGG" id="peu:105140349"/>
<dbReference type="FunFam" id="1.10.510.10:FF:000095">
    <property type="entry name" value="protein STRUBBELIG-RECEPTOR FAMILY 8"/>
    <property type="match status" value="1"/>
</dbReference>
<evidence type="ECO:0000256" key="2">
    <source>
        <dbReference type="ARBA" id="ARBA00022741"/>
    </source>
</evidence>
<dbReference type="InterPro" id="IPR000719">
    <property type="entry name" value="Prot_kinase_dom"/>
</dbReference>
<dbReference type="RefSeq" id="XP_011045452.1">
    <property type="nucleotide sequence ID" value="XM_011047150.1"/>
</dbReference>
<dbReference type="FunFam" id="3.30.200.20:FF:000268">
    <property type="entry name" value="probable receptor-like serine/threonine-protein kinase At5g57670"/>
    <property type="match status" value="1"/>
</dbReference>
<evidence type="ECO:0000256" key="5">
    <source>
        <dbReference type="PROSITE-ProRule" id="PRU10141"/>
    </source>
</evidence>
<keyword evidence="3" id="KW-0418">Kinase</keyword>
<dbReference type="PROSITE" id="PS00108">
    <property type="entry name" value="PROTEIN_KINASE_ST"/>
    <property type="match status" value="1"/>
</dbReference>
<evidence type="ECO:0000256" key="1">
    <source>
        <dbReference type="ARBA" id="ARBA00022679"/>
    </source>
</evidence>
<dbReference type="GeneID" id="105140349"/>
<sequence length="576" mass="65093">MAGKANREWKVFPLVKSKEEKKRTIIVGLKSDNYSREMLLRFLQKVVNPRENVLAIHVREPSDSFDPNTFYIQEDICKAKQVDFLVKVCNGDSYISELGYQVRVNYATVLAVGCSLSGIKQSVVNDCLKELPPTCSFLVMDKSGKIVLQRQGTSQQGSIYAPFRHPLSSSSEKSYFHQQRAASQLRKSLTVPSSSTASSIQQTDITARRNIRKAVQVPDFWAEKVSHGLLILEAKGLVKHFTFQELNLATNNFSPELVIGVGGHSKVYRANLVDGQAVAVKILKETRFPAEDLLHEVRILSDIKHENIIQIIGYCYSKEMHAIVYNLLIGSLKKNLRQLKWNERMGVAVGVAKALEYLHHSFNPPIIHRDVKSSNILLSGTCQPQLSDFGAAMVNQPSEHISESTKPIKIVGTFGYLAPEYMMYGKVDEKVDVYSYGVVLLELITGREATQTNEANHESLVLWARSLLNSGLCERLIDPRLNGDYKREEMEIMISVARLCLVHSSSRSPTMKMILRLFQEPEHWLNMQRERDKLRIAITSKEEKFTWRMDDSTSTAISTLPVDDSYIEILPSEAPD</sequence>
<feature type="binding site" evidence="5">
    <location>
        <position position="281"/>
    </location>
    <ligand>
        <name>ATP</name>
        <dbReference type="ChEBI" id="CHEBI:30616"/>
    </ligand>
</feature>
<evidence type="ECO:0000313" key="7">
    <source>
        <dbReference type="Proteomes" id="UP000694918"/>
    </source>
</evidence>
<evidence type="ECO:0000256" key="4">
    <source>
        <dbReference type="ARBA" id="ARBA00022840"/>
    </source>
</evidence>
<dbReference type="InterPro" id="IPR008271">
    <property type="entry name" value="Ser/Thr_kinase_AS"/>
</dbReference>
<keyword evidence="7" id="KW-1185">Reference proteome</keyword>
<gene>
    <name evidence="8" type="primary">LOC105140349</name>
</gene>
<evidence type="ECO:0000259" key="6">
    <source>
        <dbReference type="PROSITE" id="PS50011"/>
    </source>
</evidence>
<evidence type="ECO:0000313" key="8">
    <source>
        <dbReference type="RefSeq" id="XP_011045452.1"/>
    </source>
</evidence>
<keyword evidence="4 5" id="KW-0067">ATP-binding</keyword>
<keyword evidence="2 5" id="KW-0547">Nucleotide-binding</keyword>
<dbReference type="InterPro" id="IPR011009">
    <property type="entry name" value="Kinase-like_dom_sf"/>
</dbReference>